<keyword evidence="9" id="KW-0479">Metal-binding</keyword>
<dbReference type="Proteomes" id="UP001597183">
    <property type="component" value="Unassembled WGS sequence"/>
</dbReference>
<dbReference type="SUPFAM" id="SSF55874">
    <property type="entry name" value="ATPase domain of HSP90 chaperone/DNA topoisomerase II/histidine kinase"/>
    <property type="match status" value="1"/>
</dbReference>
<dbReference type="InterPro" id="IPR017205">
    <property type="entry name" value="Sig_transdc_His_kinase_ChrS"/>
</dbReference>
<evidence type="ECO:0000256" key="10">
    <source>
        <dbReference type="ARBA" id="ARBA00022777"/>
    </source>
</evidence>
<keyword evidence="12" id="KW-0902">Two-component regulatory system</keyword>
<evidence type="ECO:0000256" key="14">
    <source>
        <dbReference type="ARBA" id="ARBA00024827"/>
    </source>
</evidence>
<dbReference type="InterPro" id="IPR036890">
    <property type="entry name" value="HATPase_C_sf"/>
</dbReference>
<dbReference type="Gene3D" id="3.30.565.10">
    <property type="entry name" value="Histidine kinase-like ATPase, C-terminal domain"/>
    <property type="match status" value="1"/>
</dbReference>
<keyword evidence="7" id="KW-0963">Cytoplasm</keyword>
<evidence type="ECO:0000256" key="15">
    <source>
        <dbReference type="ARBA" id="ARBA00030800"/>
    </source>
</evidence>
<evidence type="ECO:0000256" key="16">
    <source>
        <dbReference type="SAM" id="Phobius"/>
    </source>
</evidence>
<dbReference type="GO" id="GO:0016301">
    <property type="term" value="F:kinase activity"/>
    <property type="evidence" value="ECO:0007669"/>
    <property type="project" value="UniProtKB-KW"/>
</dbReference>
<protein>
    <recommendedName>
        <fullName evidence="5">Oxygen sensor histidine kinase NreB</fullName>
        <ecNumber evidence="4">2.7.13.3</ecNumber>
    </recommendedName>
    <alternativeName>
        <fullName evidence="15">Nitrogen regulation protein B</fullName>
    </alternativeName>
</protein>
<organism evidence="18 19">
    <name type="scientific">Actinoplanes sichuanensis</name>
    <dbReference type="NCBI Taxonomy" id="512349"/>
    <lineage>
        <taxon>Bacteria</taxon>
        <taxon>Bacillati</taxon>
        <taxon>Actinomycetota</taxon>
        <taxon>Actinomycetes</taxon>
        <taxon>Micromonosporales</taxon>
        <taxon>Micromonosporaceae</taxon>
        <taxon>Actinoplanes</taxon>
    </lineage>
</organism>
<dbReference type="InterPro" id="IPR005467">
    <property type="entry name" value="His_kinase_dom"/>
</dbReference>
<feature type="transmembrane region" description="Helical" evidence="16">
    <location>
        <begin position="20"/>
        <end position="40"/>
    </location>
</feature>
<evidence type="ECO:0000313" key="19">
    <source>
        <dbReference type="Proteomes" id="UP001597183"/>
    </source>
</evidence>
<keyword evidence="6" id="KW-0004">4Fe-4S</keyword>
<comment type="cofactor">
    <cofactor evidence="2">
        <name>[4Fe-4S] cluster</name>
        <dbReference type="ChEBI" id="CHEBI:49883"/>
    </cofactor>
</comment>
<keyword evidence="16" id="KW-0472">Membrane</keyword>
<gene>
    <name evidence="18" type="ORF">ACFQ5G_12405</name>
</gene>
<dbReference type="InterPro" id="IPR050482">
    <property type="entry name" value="Sensor_HK_TwoCompSys"/>
</dbReference>
<evidence type="ECO:0000256" key="8">
    <source>
        <dbReference type="ARBA" id="ARBA00022679"/>
    </source>
</evidence>
<dbReference type="EC" id="2.7.13.3" evidence="4"/>
<dbReference type="PRINTS" id="PR00344">
    <property type="entry name" value="BCTRLSENSOR"/>
</dbReference>
<dbReference type="PROSITE" id="PS50109">
    <property type="entry name" value="HIS_KIN"/>
    <property type="match status" value="1"/>
</dbReference>
<comment type="caution">
    <text evidence="18">The sequence shown here is derived from an EMBL/GenBank/DDBJ whole genome shotgun (WGS) entry which is preliminary data.</text>
</comment>
<dbReference type="Pfam" id="PF07730">
    <property type="entry name" value="HisKA_3"/>
    <property type="match status" value="1"/>
</dbReference>
<evidence type="ECO:0000256" key="1">
    <source>
        <dbReference type="ARBA" id="ARBA00000085"/>
    </source>
</evidence>
<proteinExistence type="predicted"/>
<evidence type="ECO:0000256" key="9">
    <source>
        <dbReference type="ARBA" id="ARBA00022723"/>
    </source>
</evidence>
<keyword evidence="11" id="KW-0408">Iron</keyword>
<dbReference type="InterPro" id="IPR004358">
    <property type="entry name" value="Sig_transdc_His_kin-like_C"/>
</dbReference>
<comment type="catalytic activity">
    <reaction evidence="1">
        <text>ATP + protein L-histidine = ADP + protein N-phospho-L-histidine.</text>
        <dbReference type="EC" id="2.7.13.3"/>
    </reaction>
</comment>
<sequence length="360" mass="38645">MITTIGRLAVVSSELCWEVAPPIVLLTVSYGIGLACWERLRPAIRHAWLTALLILWCWACWILPAHLAAGYAWLVVPLAVLALRMFGEYRAVAVVALITAALVVCLVRVGSGLRLDLLAPPVAAVWTTVGLYRMQQRLVGELRAAHGEPARQQREAGRLAERARIARDLHDAVAQELAGNRMLLQAADRDWDRRPEAARRQVRVVSEALGASLAETRSIIDDLTPPTLERAGLVAAVRELCSRNHDGAPQIVFATRGEPGEPATDRATALLRVVQGLLANAVEHAGATNIWITLDHRREVITVEVRDDGVGFDSVAASAAGRGFGLAAVRERLAAFGGGCVVHSALGQGTRVLATLPTGA</sequence>
<feature type="transmembrane region" description="Helical" evidence="16">
    <location>
        <begin position="47"/>
        <end position="64"/>
    </location>
</feature>
<evidence type="ECO:0000256" key="11">
    <source>
        <dbReference type="ARBA" id="ARBA00023004"/>
    </source>
</evidence>
<dbReference type="CDD" id="cd16917">
    <property type="entry name" value="HATPase_UhpB-NarQ-NarX-like"/>
    <property type="match status" value="1"/>
</dbReference>
<keyword evidence="8" id="KW-0808">Transferase</keyword>
<feature type="transmembrane region" description="Helical" evidence="16">
    <location>
        <begin position="91"/>
        <end position="111"/>
    </location>
</feature>
<dbReference type="PANTHER" id="PTHR24421">
    <property type="entry name" value="NITRATE/NITRITE SENSOR PROTEIN NARX-RELATED"/>
    <property type="match status" value="1"/>
</dbReference>
<evidence type="ECO:0000256" key="7">
    <source>
        <dbReference type="ARBA" id="ARBA00022490"/>
    </source>
</evidence>
<dbReference type="InterPro" id="IPR011712">
    <property type="entry name" value="Sig_transdc_His_kin_sub3_dim/P"/>
</dbReference>
<dbReference type="PIRSF" id="PIRSF037434">
    <property type="entry name" value="STHK_ChrS"/>
    <property type="match status" value="1"/>
</dbReference>
<evidence type="ECO:0000256" key="5">
    <source>
        <dbReference type="ARBA" id="ARBA00017322"/>
    </source>
</evidence>
<dbReference type="PANTHER" id="PTHR24421:SF62">
    <property type="entry name" value="SENSORY TRANSDUCTION HISTIDINE KINASE"/>
    <property type="match status" value="1"/>
</dbReference>
<keyword evidence="13" id="KW-0411">Iron-sulfur</keyword>
<comment type="function">
    <text evidence="14">Member of the two-component regulatory system NreB/NreC involved in the control of dissimilatory nitrate/nitrite reduction in response to oxygen. NreB functions as a direct oxygen sensor histidine kinase which is autophosphorylated, in the absence of oxygen, probably at the conserved histidine residue, and transfers its phosphate group probably to a conserved aspartate residue of NreC. NreB/NreC activates the expression of the nitrate (narGHJI) and nitrite (nir) reductase operons, as well as the putative nitrate transporter gene narT.</text>
</comment>
<accession>A0ABW4A7K8</accession>
<dbReference type="InterPro" id="IPR003594">
    <property type="entry name" value="HATPase_dom"/>
</dbReference>
<evidence type="ECO:0000313" key="18">
    <source>
        <dbReference type="EMBL" id="MFD1366147.1"/>
    </source>
</evidence>
<evidence type="ECO:0000256" key="3">
    <source>
        <dbReference type="ARBA" id="ARBA00004496"/>
    </source>
</evidence>
<evidence type="ECO:0000256" key="6">
    <source>
        <dbReference type="ARBA" id="ARBA00022485"/>
    </source>
</evidence>
<feature type="domain" description="Histidine kinase" evidence="17">
    <location>
        <begin position="164"/>
        <end position="360"/>
    </location>
</feature>
<dbReference type="EMBL" id="JBHTMK010000016">
    <property type="protein sequence ID" value="MFD1366147.1"/>
    <property type="molecule type" value="Genomic_DNA"/>
</dbReference>
<evidence type="ECO:0000256" key="4">
    <source>
        <dbReference type="ARBA" id="ARBA00012438"/>
    </source>
</evidence>
<dbReference type="Pfam" id="PF02518">
    <property type="entry name" value="HATPase_c"/>
    <property type="match status" value="1"/>
</dbReference>
<reference evidence="19" key="1">
    <citation type="journal article" date="2019" name="Int. J. Syst. Evol. Microbiol.">
        <title>The Global Catalogue of Microorganisms (GCM) 10K type strain sequencing project: providing services to taxonomists for standard genome sequencing and annotation.</title>
        <authorList>
            <consortium name="The Broad Institute Genomics Platform"/>
            <consortium name="The Broad Institute Genome Sequencing Center for Infectious Disease"/>
            <person name="Wu L."/>
            <person name="Ma J."/>
        </authorList>
    </citation>
    <scope>NUCLEOTIDE SEQUENCE [LARGE SCALE GENOMIC DNA]</scope>
    <source>
        <strain evidence="19">CCM 7526</strain>
    </source>
</reference>
<keyword evidence="16" id="KW-1133">Transmembrane helix</keyword>
<feature type="transmembrane region" description="Helical" evidence="16">
    <location>
        <begin position="70"/>
        <end position="86"/>
    </location>
</feature>
<evidence type="ECO:0000259" key="17">
    <source>
        <dbReference type="PROSITE" id="PS50109"/>
    </source>
</evidence>
<keyword evidence="10 18" id="KW-0418">Kinase</keyword>
<comment type="subcellular location">
    <subcellularLocation>
        <location evidence="3">Cytoplasm</location>
    </subcellularLocation>
</comment>
<keyword evidence="19" id="KW-1185">Reference proteome</keyword>
<evidence type="ECO:0000256" key="12">
    <source>
        <dbReference type="ARBA" id="ARBA00023012"/>
    </source>
</evidence>
<dbReference type="SMART" id="SM00387">
    <property type="entry name" value="HATPase_c"/>
    <property type="match status" value="1"/>
</dbReference>
<evidence type="ECO:0000256" key="13">
    <source>
        <dbReference type="ARBA" id="ARBA00023014"/>
    </source>
</evidence>
<evidence type="ECO:0000256" key="2">
    <source>
        <dbReference type="ARBA" id="ARBA00001966"/>
    </source>
</evidence>
<dbReference type="Gene3D" id="1.20.5.1930">
    <property type="match status" value="1"/>
</dbReference>
<name>A0ABW4A7K8_9ACTN</name>
<keyword evidence="16" id="KW-0812">Transmembrane</keyword>